<dbReference type="EMBL" id="JAERPS020000003">
    <property type="protein sequence ID" value="MBZ9612139.1"/>
    <property type="molecule type" value="Genomic_DNA"/>
</dbReference>
<dbReference type="RefSeq" id="WP_205310857.1">
    <property type="nucleotide sequence ID" value="NZ_JAERPS020000003.1"/>
</dbReference>
<gene>
    <name evidence="1" type="ORF">I4W93_011095</name>
</gene>
<sequence>MSERTQSPDIQPANQLTVHLFFKAVTQWNYAGMAGARTGLNYQAVELRANKVPDYVALTLELQDLVWNGIQIMEAECLTVWNQQSKQSR</sequence>
<comment type="caution">
    <text evidence="1">The sequence shown here is derived from an EMBL/GenBank/DDBJ whole genome shotgun (WGS) entry which is preliminary data.</text>
</comment>
<accession>A0ABS7X9B2</accession>
<name>A0ABS7X9B2_9GAMM</name>
<dbReference type="Pfam" id="PF08809">
    <property type="entry name" value="DUF1799"/>
    <property type="match status" value="1"/>
</dbReference>
<dbReference type="InterPro" id="IPR014915">
    <property type="entry name" value="Phage_TLS_TfmB"/>
</dbReference>
<proteinExistence type="predicted"/>
<evidence type="ECO:0000313" key="1">
    <source>
        <dbReference type="EMBL" id="MBZ9612139.1"/>
    </source>
</evidence>
<reference evidence="1 2" key="1">
    <citation type="submission" date="2021-08" db="EMBL/GenBank/DDBJ databases">
        <title>Rheinheimera aquimaris sp. nov., isolated from seawater of the East Sea in Korea.</title>
        <authorList>
            <person name="Kim K.H."/>
            <person name="Wenting R."/>
            <person name="Kim K.R."/>
            <person name="Jeon C.O."/>
        </authorList>
    </citation>
    <scope>NUCLEOTIDE SEQUENCE [LARGE SCALE GENOMIC DNA]</scope>
    <source>
        <strain evidence="1 2">MA-13</strain>
    </source>
</reference>
<protein>
    <submittedName>
        <fullName evidence="1">DUF1799 domain-containing protein</fullName>
    </submittedName>
</protein>
<dbReference type="Proteomes" id="UP000663814">
    <property type="component" value="Unassembled WGS sequence"/>
</dbReference>
<organism evidence="1 2">
    <name type="scientific">Rheinheimera maricola</name>
    <dbReference type="NCBI Taxonomy" id="2793282"/>
    <lineage>
        <taxon>Bacteria</taxon>
        <taxon>Pseudomonadati</taxon>
        <taxon>Pseudomonadota</taxon>
        <taxon>Gammaproteobacteria</taxon>
        <taxon>Chromatiales</taxon>
        <taxon>Chromatiaceae</taxon>
        <taxon>Rheinheimera</taxon>
    </lineage>
</organism>
<evidence type="ECO:0000313" key="2">
    <source>
        <dbReference type="Proteomes" id="UP000663814"/>
    </source>
</evidence>
<keyword evidence="2" id="KW-1185">Reference proteome</keyword>